<keyword evidence="12" id="KW-1185">Reference proteome</keyword>
<proteinExistence type="predicted"/>
<dbReference type="InterPro" id="IPR015422">
    <property type="entry name" value="PyrdxlP-dep_Trfase_small"/>
</dbReference>
<dbReference type="SUPFAM" id="SSF53098">
    <property type="entry name" value="Ribonuclease H-like"/>
    <property type="match status" value="1"/>
</dbReference>
<organism evidence="11 12">
    <name type="scientific">Meloidogyne graminicola</name>
    <dbReference type="NCBI Taxonomy" id="189291"/>
    <lineage>
        <taxon>Eukaryota</taxon>
        <taxon>Metazoa</taxon>
        <taxon>Ecdysozoa</taxon>
        <taxon>Nematoda</taxon>
        <taxon>Chromadorea</taxon>
        <taxon>Rhabditida</taxon>
        <taxon>Tylenchina</taxon>
        <taxon>Tylenchomorpha</taxon>
        <taxon>Tylenchoidea</taxon>
        <taxon>Meloidogynidae</taxon>
        <taxon>Meloidogyninae</taxon>
        <taxon>Meloidogyne</taxon>
    </lineage>
</organism>
<keyword evidence="5" id="KW-0805">Transcription regulation</keyword>
<evidence type="ECO:0000256" key="7">
    <source>
        <dbReference type="ARBA" id="ARBA00023163"/>
    </source>
</evidence>
<protein>
    <recommendedName>
        <fullName evidence="10">BED-type domain-containing protein</fullName>
    </recommendedName>
</protein>
<evidence type="ECO:0000256" key="2">
    <source>
        <dbReference type="ARBA" id="ARBA00022723"/>
    </source>
</evidence>
<dbReference type="Pfam" id="PF02892">
    <property type="entry name" value="zf-BED"/>
    <property type="match status" value="1"/>
</dbReference>
<evidence type="ECO:0000313" key="12">
    <source>
        <dbReference type="Proteomes" id="UP000605970"/>
    </source>
</evidence>
<dbReference type="SMART" id="SM00614">
    <property type="entry name" value="ZnF_BED"/>
    <property type="match status" value="1"/>
</dbReference>
<dbReference type="InterPro" id="IPR003656">
    <property type="entry name" value="Znf_BED"/>
</dbReference>
<evidence type="ECO:0000256" key="4">
    <source>
        <dbReference type="ARBA" id="ARBA00022833"/>
    </source>
</evidence>
<evidence type="ECO:0000256" key="9">
    <source>
        <dbReference type="PROSITE-ProRule" id="PRU00027"/>
    </source>
</evidence>
<dbReference type="GO" id="GO:0003677">
    <property type="term" value="F:DNA binding"/>
    <property type="evidence" value="ECO:0007669"/>
    <property type="project" value="UniProtKB-KW"/>
</dbReference>
<feature type="domain" description="BED-type" evidence="10">
    <location>
        <begin position="32"/>
        <end position="66"/>
    </location>
</feature>
<evidence type="ECO:0000259" key="10">
    <source>
        <dbReference type="PROSITE" id="PS50808"/>
    </source>
</evidence>
<dbReference type="GO" id="GO:0008270">
    <property type="term" value="F:zinc ion binding"/>
    <property type="evidence" value="ECO:0007669"/>
    <property type="project" value="UniProtKB-KW"/>
</dbReference>
<sequence length="602" mass="70492">MLSERKLNPNVIRISPVPLYNTFMDIWLFEEAECNECKKKIKTNNGSTSGLKKHLITMHPDYKNELLEKKEEVKSLEKFINIGSSVDLTALDRQIIHFIICTNSTFYSINHPTFHSLFSSNHSLQKIKDEKHYREWVLPRVYERVKKAISEEIKKYEFLSFTTDIWSSSTTNKSFLSLTCHWINNNWERKNCVLAMRHFPGQHTSLNILKNFNDILEDWGIEKSKCHVILRDHASNMCKAFEGTFLHADCGAHKLNLCVEKLFSTDVCEILTKCRGIVGHFSHSNLAYSRLEEAQISENLTKHKLIQDIRTRWNSTYLMISRLLEQKNALELYALRNCRTLELLTNDEWEVVDNLIDLLSPIEQATRKLCEQNSSLSTQMAISSILTSELSDHNYSKIEKERVKLLNELYVRFCGQENNKIYAISHYMDPRFKDQFVANRIEFSAKIELWLKAEVNFNEENEALPVEVVENVHTEPVSKKRINWIFFSSRLQKYNRPKTPVESSSSKQPENIDLELSMYRKMQLEPLDSDPLVFWKNSEKQFPILTPIVRRYLSSPATSIASEELFSVANDVFDYRRSRLNPETAEKIVFLNKALPFLHYKY</sequence>
<dbReference type="PANTHER" id="PTHR46481">
    <property type="entry name" value="ZINC FINGER BED DOMAIN-CONTAINING PROTEIN 4"/>
    <property type="match status" value="1"/>
</dbReference>
<evidence type="ECO:0000313" key="11">
    <source>
        <dbReference type="EMBL" id="KAF7623376.1"/>
    </source>
</evidence>
<dbReference type="InterPro" id="IPR012337">
    <property type="entry name" value="RNaseH-like_sf"/>
</dbReference>
<dbReference type="PROSITE" id="PS50808">
    <property type="entry name" value="ZF_BED"/>
    <property type="match status" value="1"/>
</dbReference>
<keyword evidence="8" id="KW-0539">Nucleus</keyword>
<comment type="caution">
    <text evidence="11">The sequence shown here is derived from an EMBL/GenBank/DDBJ whole genome shotgun (WGS) entry which is preliminary data.</text>
</comment>
<reference evidence="11" key="1">
    <citation type="journal article" date="2020" name="Ecol. Evol.">
        <title>Genome structure and content of the rice root-knot nematode (Meloidogyne graminicola).</title>
        <authorList>
            <person name="Phan N.T."/>
            <person name="Danchin E.G.J."/>
            <person name="Klopp C."/>
            <person name="Perfus-Barbeoch L."/>
            <person name="Kozlowski D.K."/>
            <person name="Koutsovoulos G.D."/>
            <person name="Lopez-Roques C."/>
            <person name="Bouchez O."/>
            <person name="Zahm M."/>
            <person name="Besnard G."/>
            <person name="Bellafiore S."/>
        </authorList>
    </citation>
    <scope>NUCLEOTIDE SEQUENCE</scope>
    <source>
        <strain evidence="11">VN-18</strain>
    </source>
</reference>
<evidence type="ECO:0000256" key="8">
    <source>
        <dbReference type="ARBA" id="ARBA00023242"/>
    </source>
</evidence>
<keyword evidence="7" id="KW-0804">Transcription</keyword>
<keyword evidence="2" id="KW-0479">Metal-binding</keyword>
<keyword evidence="6" id="KW-0238">DNA-binding</keyword>
<keyword evidence="3 9" id="KW-0863">Zinc-finger</keyword>
<gene>
    <name evidence="11" type="ORF">Mgra_00010288</name>
</gene>
<accession>A0A8S9Z5M4</accession>
<evidence type="ECO:0000256" key="5">
    <source>
        <dbReference type="ARBA" id="ARBA00023015"/>
    </source>
</evidence>
<dbReference type="InterPro" id="IPR008906">
    <property type="entry name" value="HATC_C_dom"/>
</dbReference>
<name>A0A8S9Z5M4_9BILA</name>
<dbReference type="PANTHER" id="PTHR46481:SF10">
    <property type="entry name" value="ZINC FINGER BED DOMAIN-CONTAINING PROTEIN 39"/>
    <property type="match status" value="1"/>
</dbReference>
<comment type="subcellular location">
    <subcellularLocation>
        <location evidence="1">Nucleus</location>
    </subcellularLocation>
</comment>
<dbReference type="EMBL" id="JABEBT010000260">
    <property type="protein sequence ID" value="KAF7623376.1"/>
    <property type="molecule type" value="Genomic_DNA"/>
</dbReference>
<keyword evidence="4" id="KW-0862">Zinc</keyword>
<evidence type="ECO:0000256" key="3">
    <source>
        <dbReference type="ARBA" id="ARBA00022771"/>
    </source>
</evidence>
<dbReference type="GO" id="GO:0005634">
    <property type="term" value="C:nucleus"/>
    <property type="evidence" value="ECO:0007669"/>
    <property type="project" value="UniProtKB-SubCell"/>
</dbReference>
<dbReference type="GO" id="GO:0046983">
    <property type="term" value="F:protein dimerization activity"/>
    <property type="evidence" value="ECO:0007669"/>
    <property type="project" value="InterPro"/>
</dbReference>
<dbReference type="InterPro" id="IPR052035">
    <property type="entry name" value="ZnF_BED_domain_contain"/>
</dbReference>
<dbReference type="Pfam" id="PF05699">
    <property type="entry name" value="Dimer_Tnp_hAT"/>
    <property type="match status" value="1"/>
</dbReference>
<evidence type="ECO:0000256" key="6">
    <source>
        <dbReference type="ARBA" id="ARBA00023125"/>
    </source>
</evidence>
<evidence type="ECO:0000256" key="1">
    <source>
        <dbReference type="ARBA" id="ARBA00004123"/>
    </source>
</evidence>
<dbReference type="AlphaFoldDB" id="A0A8S9Z5M4"/>
<dbReference type="Gene3D" id="3.90.1150.10">
    <property type="entry name" value="Aspartate Aminotransferase, domain 1"/>
    <property type="match status" value="1"/>
</dbReference>
<dbReference type="OrthoDB" id="5833644at2759"/>
<dbReference type="Proteomes" id="UP000605970">
    <property type="component" value="Unassembled WGS sequence"/>
</dbReference>